<keyword evidence="5 10" id="KW-0472">Membrane</keyword>
<keyword evidence="6 8" id="KW-0675">Receptor</keyword>
<feature type="domain" description="G-protein coupled receptors family 1 profile" evidence="11">
    <location>
        <begin position="28"/>
        <end position="279"/>
    </location>
</feature>
<sequence>MENNSWTTATVVVAAILVCTVIFIGILGNLVVLLVTIKGNRVRTKGRAFIASLTIADTLASTNLIFMLTSAVSYGKWVFGGTFCQLNGFLTSQFVASSTYSLQAISVNRYFIVVKENLYGSVFTARNQLLTIALIWCIPIPLAIGPVLGWSHFEFQPGKCLCLYDFRSSISYSMAVVLVTVLLPLLVMSLCYFLIFKRVTHHSNQVDTVMNNAQTLNIREVKITKTLFVIFAAYVVCFAPAAIVNLLKIVIPTFKIPLWIDILFTILVFFNHANNPIIYGALNRQYRKAFKDIFRNSVRLSYSGNDPVLAGNRVLPQVVDTKRLEVGLGTSRDAGVDRLAKLTTLWIDILFTILVFSNHANNPIIYGALNEQYRKAFMDIFRNSVGFGDSANDPVLAGNRVLPRQVVNTTRQEGGLGTSRDTGVDRLAKSTTRRSTIV</sequence>
<name>A0AAD9VDB4_ACRCE</name>
<dbReference type="PANTHER" id="PTHR24240">
    <property type="entry name" value="OPSIN"/>
    <property type="match status" value="1"/>
</dbReference>
<keyword evidence="13" id="KW-1185">Reference proteome</keyword>
<feature type="compositionally biased region" description="Polar residues" evidence="9">
    <location>
        <begin position="429"/>
        <end position="438"/>
    </location>
</feature>
<dbReference type="AlphaFoldDB" id="A0AAD9VDB4"/>
<dbReference type="InterPro" id="IPR017452">
    <property type="entry name" value="GPCR_Rhodpsn_7TM"/>
</dbReference>
<reference evidence="12" key="1">
    <citation type="journal article" date="2023" name="G3 (Bethesda)">
        <title>Whole genome assembly and annotation of the endangered Caribbean coral Acropora cervicornis.</title>
        <authorList>
            <person name="Selwyn J.D."/>
            <person name="Vollmer S.V."/>
        </authorList>
    </citation>
    <scope>NUCLEOTIDE SEQUENCE</scope>
    <source>
        <strain evidence="12">K2</strain>
    </source>
</reference>
<evidence type="ECO:0000256" key="6">
    <source>
        <dbReference type="ARBA" id="ARBA00023170"/>
    </source>
</evidence>
<evidence type="ECO:0000259" key="11">
    <source>
        <dbReference type="PROSITE" id="PS50262"/>
    </source>
</evidence>
<dbReference type="Gene3D" id="1.20.1070.10">
    <property type="entry name" value="Rhodopsin 7-helix transmembrane proteins"/>
    <property type="match status" value="2"/>
</dbReference>
<dbReference type="InterPro" id="IPR000276">
    <property type="entry name" value="GPCR_Rhodpsn"/>
</dbReference>
<dbReference type="SUPFAM" id="SSF81321">
    <property type="entry name" value="Family A G protein-coupled receptor-like"/>
    <property type="match status" value="2"/>
</dbReference>
<evidence type="ECO:0000256" key="7">
    <source>
        <dbReference type="ARBA" id="ARBA00023224"/>
    </source>
</evidence>
<comment type="caution">
    <text evidence="12">The sequence shown here is derived from an EMBL/GenBank/DDBJ whole genome shotgun (WGS) entry which is preliminary data.</text>
</comment>
<keyword evidence="7 8" id="KW-0807">Transducer</keyword>
<protein>
    <submittedName>
        <fullName evidence="12">Melatonin receptor type 1A</fullName>
    </submittedName>
</protein>
<dbReference type="GO" id="GO:0016020">
    <property type="term" value="C:membrane"/>
    <property type="evidence" value="ECO:0007669"/>
    <property type="project" value="UniProtKB-SubCell"/>
</dbReference>
<keyword evidence="2 8" id="KW-0812">Transmembrane</keyword>
<feature type="transmembrane region" description="Helical" evidence="10">
    <location>
        <begin position="129"/>
        <end position="150"/>
    </location>
</feature>
<dbReference type="PRINTS" id="PR00237">
    <property type="entry name" value="GPCRRHODOPSN"/>
</dbReference>
<dbReference type="Pfam" id="PF00001">
    <property type="entry name" value="7tm_1"/>
    <property type="match status" value="1"/>
</dbReference>
<dbReference type="PROSITE" id="PS50262">
    <property type="entry name" value="G_PROTEIN_RECEP_F1_2"/>
    <property type="match status" value="1"/>
</dbReference>
<organism evidence="12 13">
    <name type="scientific">Acropora cervicornis</name>
    <name type="common">Staghorn coral</name>
    <dbReference type="NCBI Taxonomy" id="6130"/>
    <lineage>
        <taxon>Eukaryota</taxon>
        <taxon>Metazoa</taxon>
        <taxon>Cnidaria</taxon>
        <taxon>Anthozoa</taxon>
        <taxon>Hexacorallia</taxon>
        <taxon>Scleractinia</taxon>
        <taxon>Astrocoeniina</taxon>
        <taxon>Acroporidae</taxon>
        <taxon>Acropora</taxon>
    </lineage>
</organism>
<evidence type="ECO:0000256" key="5">
    <source>
        <dbReference type="ARBA" id="ARBA00023136"/>
    </source>
</evidence>
<proteinExistence type="inferred from homology"/>
<gene>
    <name evidence="12" type="ORF">P5673_005573</name>
</gene>
<evidence type="ECO:0000256" key="9">
    <source>
        <dbReference type="SAM" id="MobiDB-lite"/>
    </source>
</evidence>
<dbReference type="Proteomes" id="UP001249851">
    <property type="component" value="Unassembled WGS sequence"/>
</dbReference>
<dbReference type="InterPro" id="IPR050125">
    <property type="entry name" value="GPCR_opsins"/>
</dbReference>
<evidence type="ECO:0000313" key="12">
    <source>
        <dbReference type="EMBL" id="KAK2569735.1"/>
    </source>
</evidence>
<feature type="transmembrane region" description="Helical" evidence="10">
    <location>
        <begin position="259"/>
        <end position="282"/>
    </location>
</feature>
<dbReference type="PROSITE" id="PS00237">
    <property type="entry name" value="G_PROTEIN_RECEP_F1_1"/>
    <property type="match status" value="1"/>
</dbReference>
<dbReference type="GO" id="GO:0004930">
    <property type="term" value="F:G protein-coupled receptor activity"/>
    <property type="evidence" value="ECO:0007669"/>
    <property type="project" value="UniProtKB-KW"/>
</dbReference>
<dbReference type="SMART" id="SM01381">
    <property type="entry name" value="7TM_GPCR_Srsx"/>
    <property type="match status" value="1"/>
</dbReference>
<reference evidence="12" key="2">
    <citation type="journal article" date="2023" name="Science">
        <title>Genomic signatures of disease resistance in endangered staghorn corals.</title>
        <authorList>
            <person name="Vollmer S.V."/>
            <person name="Selwyn J.D."/>
            <person name="Despard B.A."/>
            <person name="Roesel C.L."/>
        </authorList>
    </citation>
    <scope>NUCLEOTIDE SEQUENCE</scope>
    <source>
        <strain evidence="12">K2</strain>
    </source>
</reference>
<keyword evidence="4 8" id="KW-0297">G-protein coupled receptor</keyword>
<dbReference type="CDD" id="cd00637">
    <property type="entry name" value="7tm_classA_rhodopsin-like"/>
    <property type="match status" value="1"/>
</dbReference>
<evidence type="ECO:0000256" key="8">
    <source>
        <dbReference type="RuleBase" id="RU000688"/>
    </source>
</evidence>
<feature type="transmembrane region" description="Helical" evidence="10">
    <location>
        <begin position="170"/>
        <end position="195"/>
    </location>
</feature>
<accession>A0AAD9VDB4</accession>
<feature type="transmembrane region" description="Helical" evidence="10">
    <location>
        <begin position="48"/>
        <end position="68"/>
    </location>
</feature>
<evidence type="ECO:0000256" key="1">
    <source>
        <dbReference type="ARBA" id="ARBA00004141"/>
    </source>
</evidence>
<comment type="similarity">
    <text evidence="8">Belongs to the G-protein coupled receptor 1 family.</text>
</comment>
<evidence type="ECO:0000313" key="13">
    <source>
        <dbReference type="Proteomes" id="UP001249851"/>
    </source>
</evidence>
<keyword evidence="3 10" id="KW-1133">Transmembrane helix</keyword>
<feature type="region of interest" description="Disordered" evidence="9">
    <location>
        <begin position="410"/>
        <end position="438"/>
    </location>
</feature>
<evidence type="ECO:0000256" key="2">
    <source>
        <dbReference type="ARBA" id="ARBA00022692"/>
    </source>
</evidence>
<evidence type="ECO:0000256" key="3">
    <source>
        <dbReference type="ARBA" id="ARBA00022989"/>
    </source>
</evidence>
<dbReference type="EMBL" id="JARQWQ010000009">
    <property type="protein sequence ID" value="KAK2569735.1"/>
    <property type="molecule type" value="Genomic_DNA"/>
</dbReference>
<evidence type="ECO:0000256" key="4">
    <source>
        <dbReference type="ARBA" id="ARBA00023040"/>
    </source>
</evidence>
<feature type="transmembrane region" description="Helical" evidence="10">
    <location>
        <begin position="88"/>
        <end position="108"/>
    </location>
</feature>
<comment type="subcellular location">
    <subcellularLocation>
        <location evidence="1">Membrane</location>
        <topology evidence="1">Multi-pass membrane protein</topology>
    </subcellularLocation>
</comment>
<evidence type="ECO:0000256" key="10">
    <source>
        <dbReference type="SAM" id="Phobius"/>
    </source>
</evidence>
<feature type="transmembrane region" description="Helical" evidence="10">
    <location>
        <begin position="227"/>
        <end position="247"/>
    </location>
</feature>
<feature type="transmembrane region" description="Helical" evidence="10">
    <location>
        <begin position="12"/>
        <end position="36"/>
    </location>
</feature>